<proteinExistence type="inferred from homology"/>
<keyword evidence="5" id="KW-0653">Protein transport</keyword>
<evidence type="ECO:0000313" key="10">
    <source>
        <dbReference type="EMBL" id="VEN72552.1"/>
    </source>
</evidence>
<evidence type="ECO:0000256" key="5">
    <source>
        <dbReference type="ARBA" id="ARBA00022927"/>
    </source>
</evidence>
<dbReference type="PANTHER" id="PTHR30258">
    <property type="entry name" value="TYPE II SECRETION SYSTEM PROTEIN GSPE-RELATED"/>
    <property type="match status" value="1"/>
</dbReference>
<evidence type="ECO:0000256" key="8">
    <source>
        <dbReference type="ARBA" id="ARBA00034006"/>
    </source>
</evidence>
<dbReference type="NCBIfam" id="TIGR02533">
    <property type="entry name" value="type_II_gspE"/>
    <property type="match status" value="1"/>
</dbReference>
<name>A0A484HBI4_9BACT</name>
<protein>
    <recommendedName>
        <fullName evidence="7">protein-secreting ATPase</fullName>
        <ecNumber evidence="7">7.4.2.8</ecNumber>
    </recommendedName>
</protein>
<evidence type="ECO:0000256" key="7">
    <source>
        <dbReference type="ARBA" id="ARBA00024382"/>
    </source>
</evidence>
<evidence type="ECO:0000256" key="1">
    <source>
        <dbReference type="ARBA" id="ARBA00006611"/>
    </source>
</evidence>
<dbReference type="SMART" id="SM00382">
    <property type="entry name" value="AAA"/>
    <property type="match status" value="1"/>
</dbReference>
<dbReference type="InterPro" id="IPR003593">
    <property type="entry name" value="AAA+_ATPase"/>
</dbReference>
<comment type="similarity">
    <text evidence="1">Belongs to the GSP E family.</text>
</comment>
<dbReference type="InterPro" id="IPR001482">
    <property type="entry name" value="T2SS/T4SS_dom"/>
</dbReference>
<dbReference type="EC" id="7.4.2.8" evidence="7"/>
<dbReference type="GO" id="GO:0008564">
    <property type="term" value="F:protein-exporting ATPase activity"/>
    <property type="evidence" value="ECO:0007669"/>
    <property type="project" value="UniProtKB-EC"/>
</dbReference>
<dbReference type="GO" id="GO:0016887">
    <property type="term" value="F:ATP hydrolysis activity"/>
    <property type="evidence" value="ECO:0007669"/>
    <property type="project" value="TreeGrafter"/>
</dbReference>
<dbReference type="GO" id="GO:0015628">
    <property type="term" value="P:protein secretion by the type II secretion system"/>
    <property type="evidence" value="ECO:0007669"/>
    <property type="project" value="InterPro"/>
</dbReference>
<dbReference type="EMBL" id="CAACVI010000001">
    <property type="protein sequence ID" value="VEN72552.1"/>
    <property type="molecule type" value="Genomic_DNA"/>
</dbReference>
<reference evidence="10" key="1">
    <citation type="submission" date="2019-01" db="EMBL/GenBank/DDBJ databases">
        <authorList>
            <consortium name="Genoscope - CEA"/>
            <person name="William W."/>
        </authorList>
    </citation>
    <scope>NUCLEOTIDE SEQUENCE</scope>
    <source>
        <strain evidence="10">CR-1</strain>
    </source>
</reference>
<evidence type="ECO:0000256" key="4">
    <source>
        <dbReference type="ARBA" id="ARBA00022840"/>
    </source>
</evidence>
<keyword evidence="6" id="KW-1278">Translocase</keyword>
<dbReference type="PROSITE" id="PS00662">
    <property type="entry name" value="T2SP_E"/>
    <property type="match status" value="1"/>
</dbReference>
<evidence type="ECO:0000256" key="3">
    <source>
        <dbReference type="ARBA" id="ARBA00022741"/>
    </source>
</evidence>
<dbReference type="PANTHER" id="PTHR30258:SF2">
    <property type="entry name" value="COMG OPERON PROTEIN 1"/>
    <property type="match status" value="1"/>
</dbReference>
<dbReference type="SUPFAM" id="SSF160246">
    <property type="entry name" value="EspE N-terminal domain-like"/>
    <property type="match status" value="1"/>
</dbReference>
<dbReference type="Gene3D" id="3.40.50.300">
    <property type="entry name" value="P-loop containing nucleotide triphosphate hydrolases"/>
    <property type="match status" value="1"/>
</dbReference>
<keyword evidence="2" id="KW-0813">Transport</keyword>
<dbReference type="InterPro" id="IPR027417">
    <property type="entry name" value="P-loop_NTPase"/>
</dbReference>
<sequence>MGYHLTDILKKRLGLSDPDMEEALERHSGKGGDIGAFLVGERVISETDLLETLSAVHGLPFMDRLPGPNPGDDFAKSLQIQFLKKHLMVPLGEALPEWALQNPGDPPPWEVGEYVIAVRNPACFQALEDMARTLGVGSYTLVLSTREAIVSTINMAYDLSRDSAERLVQDMEEDGDAILSKIQETRDILDDAGDAPIIKLVNHIISQAVKARASDIHIEPGQDKLKVRRRVDGILYDLLSPPKWIQPALISRIKVMAKLNIAEKRLPQDGRMEVKIGDTDIDVRVSIIPTSFGERVVMRLLVKSASLVGLPELGLDPDDFKTLQKIIRSPNGIVLVTGPTGSGKTTTLYAVLSSMNRQDINIITIEDPVEYQINGISQIQVNPKIDLTFARGLRSIVRQDPDVILVGEIRDRETAEIAVQSALTGHLVFSTLHTNDSAGAITRLVDIGVEPFLISSSVVAVIAQRLVRILCDHCKQPHTPDESLLRMVGVRSAAGHVIYQADPGGCENCFHTGYKGRIGIFEIMLLTDSVKSLILKDFDSNLIKKEAVENRMTTLRESAVQKMLAGITTIEEVIRVTRT</sequence>
<dbReference type="Pfam" id="PF00437">
    <property type="entry name" value="T2SSE"/>
    <property type="match status" value="1"/>
</dbReference>
<evidence type="ECO:0000256" key="6">
    <source>
        <dbReference type="ARBA" id="ARBA00022967"/>
    </source>
</evidence>
<dbReference type="AlphaFoldDB" id="A0A484HBI4"/>
<feature type="domain" description="Bacterial type II secretion system protein E" evidence="9">
    <location>
        <begin position="397"/>
        <end position="411"/>
    </location>
</feature>
<comment type="catalytic activity">
    <reaction evidence="8">
        <text>ATP + H2O + cellular proteinSide 1 = ADP + phosphate + cellular proteinSide 2.</text>
        <dbReference type="EC" id="7.4.2.8"/>
    </reaction>
</comment>
<organism evidence="10">
    <name type="scientific">uncultured Desulfobacteraceae bacterium</name>
    <dbReference type="NCBI Taxonomy" id="218296"/>
    <lineage>
        <taxon>Bacteria</taxon>
        <taxon>Pseudomonadati</taxon>
        <taxon>Thermodesulfobacteriota</taxon>
        <taxon>Desulfobacteria</taxon>
        <taxon>Desulfobacterales</taxon>
        <taxon>Desulfobacteraceae</taxon>
        <taxon>environmental samples</taxon>
    </lineage>
</organism>
<accession>A0A484HBI4</accession>
<evidence type="ECO:0000256" key="2">
    <source>
        <dbReference type="ARBA" id="ARBA00022448"/>
    </source>
</evidence>
<gene>
    <name evidence="10" type="primary">gspE</name>
    <name evidence="10" type="ORF">EPICR_10051</name>
</gene>
<dbReference type="GO" id="GO:0015627">
    <property type="term" value="C:type II protein secretion system complex"/>
    <property type="evidence" value="ECO:0007669"/>
    <property type="project" value="InterPro"/>
</dbReference>
<dbReference type="InterPro" id="IPR037257">
    <property type="entry name" value="T2SS_E_N_sf"/>
</dbReference>
<keyword evidence="3" id="KW-0547">Nucleotide-binding</keyword>
<keyword evidence="4" id="KW-0067">ATP-binding</keyword>
<dbReference type="SUPFAM" id="SSF52540">
    <property type="entry name" value="P-loop containing nucleoside triphosphate hydrolases"/>
    <property type="match status" value="1"/>
</dbReference>
<dbReference type="GO" id="GO:0005886">
    <property type="term" value="C:plasma membrane"/>
    <property type="evidence" value="ECO:0007669"/>
    <property type="project" value="TreeGrafter"/>
</dbReference>
<dbReference type="FunFam" id="3.40.50.300:FF:000398">
    <property type="entry name" value="Type IV pilus assembly ATPase PilB"/>
    <property type="match status" value="1"/>
</dbReference>
<dbReference type="GO" id="GO:0005524">
    <property type="term" value="F:ATP binding"/>
    <property type="evidence" value="ECO:0007669"/>
    <property type="project" value="UniProtKB-KW"/>
</dbReference>
<dbReference type="Gene3D" id="3.30.450.90">
    <property type="match status" value="1"/>
</dbReference>
<dbReference type="CDD" id="cd01129">
    <property type="entry name" value="PulE-GspE-like"/>
    <property type="match status" value="1"/>
</dbReference>
<dbReference type="InterPro" id="IPR013369">
    <property type="entry name" value="T2SS_GspE"/>
</dbReference>
<evidence type="ECO:0000259" key="9">
    <source>
        <dbReference type="PROSITE" id="PS00662"/>
    </source>
</evidence>
<dbReference type="FunFam" id="3.30.450.90:FF:000001">
    <property type="entry name" value="Type II secretion system ATPase GspE"/>
    <property type="match status" value="1"/>
</dbReference>